<feature type="compositionally biased region" description="Basic residues" evidence="1">
    <location>
        <begin position="206"/>
        <end position="245"/>
    </location>
</feature>
<name>A0ABQ8UJ67_9EUKA</name>
<feature type="region of interest" description="Disordered" evidence="1">
    <location>
        <begin position="205"/>
        <end position="299"/>
    </location>
</feature>
<sequence length="436" mass="47389">MSPRLAQFTREVESMITTFNKDLLARRLPLLTPPPRPATIAGIFAVHCYLRSGLPQQPDLGDVTFFQVKLNLFLRHGSSPSPISEEFREALRTFSRIARSPRFAAVFARVLAEIAGPGPKPFDEAYLQAVKVVEQASPAPLNGPVKHEYDGNEDSDVTDYVLAEYCRPHGIVLVAEGICHTKNSLLRGKARTLTIVKTLIHERPRNLRPRPRPRCHRRCHRNRNRTHIPRNRIPRNRIPRNRIPRNRIPATGSPATASPATASPATASPATASPATASPATASPATASPAAATATPTSVPVPVPVPATAATVIATPAAAPPPPWSAEEFALAQLAASTIPSIPILPSSSHFGAALVEWLFGHHLPRPTPDLVFDVPNFFRAGDALCDQFVDALIRGDVISIRELAERLPGRPSHTNAITHNDDGVYSLARRLVLRY</sequence>
<gene>
    <name evidence="2" type="ORF">PAPYR_5845</name>
</gene>
<organism evidence="2 3">
    <name type="scientific">Paratrimastix pyriformis</name>
    <dbReference type="NCBI Taxonomy" id="342808"/>
    <lineage>
        <taxon>Eukaryota</taxon>
        <taxon>Metamonada</taxon>
        <taxon>Preaxostyla</taxon>
        <taxon>Paratrimastigidae</taxon>
        <taxon>Paratrimastix</taxon>
    </lineage>
</organism>
<reference evidence="2" key="1">
    <citation type="journal article" date="2022" name="bioRxiv">
        <title>Genomics of Preaxostyla Flagellates Illuminates Evolutionary Transitions and the Path Towards Mitochondrial Loss.</title>
        <authorList>
            <person name="Novak L.V.F."/>
            <person name="Treitli S.C."/>
            <person name="Pyrih J."/>
            <person name="Halakuc P."/>
            <person name="Pipaliya S.V."/>
            <person name="Vacek V."/>
            <person name="Brzon O."/>
            <person name="Soukal P."/>
            <person name="Eme L."/>
            <person name="Dacks J.B."/>
            <person name="Karnkowska A."/>
            <person name="Elias M."/>
            <person name="Hampl V."/>
        </authorList>
    </citation>
    <scope>NUCLEOTIDE SEQUENCE</scope>
    <source>
        <strain evidence="2">RCP-MX</strain>
    </source>
</reference>
<evidence type="ECO:0000313" key="3">
    <source>
        <dbReference type="Proteomes" id="UP001141327"/>
    </source>
</evidence>
<protein>
    <submittedName>
        <fullName evidence="2">Uncharacterized protein</fullName>
    </submittedName>
</protein>
<dbReference type="EMBL" id="JAPMOS010000029">
    <property type="protein sequence ID" value="KAJ4458452.1"/>
    <property type="molecule type" value="Genomic_DNA"/>
</dbReference>
<comment type="caution">
    <text evidence="2">The sequence shown here is derived from an EMBL/GenBank/DDBJ whole genome shotgun (WGS) entry which is preliminary data.</text>
</comment>
<dbReference type="Proteomes" id="UP001141327">
    <property type="component" value="Unassembled WGS sequence"/>
</dbReference>
<feature type="compositionally biased region" description="Low complexity" evidence="1">
    <location>
        <begin position="246"/>
        <end position="298"/>
    </location>
</feature>
<evidence type="ECO:0000256" key="1">
    <source>
        <dbReference type="SAM" id="MobiDB-lite"/>
    </source>
</evidence>
<evidence type="ECO:0000313" key="2">
    <source>
        <dbReference type="EMBL" id="KAJ4458452.1"/>
    </source>
</evidence>
<proteinExistence type="predicted"/>
<keyword evidence="3" id="KW-1185">Reference proteome</keyword>
<accession>A0ABQ8UJ67</accession>